<keyword evidence="3" id="KW-1185">Reference proteome</keyword>
<gene>
    <name evidence="2" type="ORF">BXY41_101544</name>
</gene>
<organism evidence="2 3">
    <name type="scientific">Lacrimispora xylanisolvens</name>
    <dbReference type="NCBI Taxonomy" id="384636"/>
    <lineage>
        <taxon>Bacteria</taxon>
        <taxon>Bacillati</taxon>
        <taxon>Bacillota</taxon>
        <taxon>Clostridia</taxon>
        <taxon>Lachnospirales</taxon>
        <taxon>Lachnospiraceae</taxon>
        <taxon>Lacrimispora</taxon>
    </lineage>
</organism>
<keyword evidence="2" id="KW-0808">Transferase</keyword>
<name>A0A2S6HZJ1_9FIRM</name>
<dbReference type="InterPro" id="IPR050256">
    <property type="entry name" value="Glycosyltransferase_2"/>
</dbReference>
<dbReference type="PANTHER" id="PTHR48090">
    <property type="entry name" value="UNDECAPRENYL-PHOSPHATE 4-DEOXY-4-FORMAMIDO-L-ARABINOSE TRANSFERASE-RELATED"/>
    <property type="match status" value="1"/>
</dbReference>
<dbReference type="Proteomes" id="UP000237749">
    <property type="component" value="Unassembled WGS sequence"/>
</dbReference>
<dbReference type="Gene3D" id="3.90.550.10">
    <property type="entry name" value="Spore Coat Polysaccharide Biosynthesis Protein SpsA, Chain A"/>
    <property type="match status" value="1"/>
</dbReference>
<feature type="domain" description="Glycosyltransferase 2-like" evidence="1">
    <location>
        <begin position="7"/>
        <end position="163"/>
    </location>
</feature>
<dbReference type="RefSeq" id="WP_104434293.1">
    <property type="nucleotide sequence ID" value="NZ_PTJA01000001.1"/>
</dbReference>
<proteinExistence type="predicted"/>
<evidence type="ECO:0000313" key="3">
    <source>
        <dbReference type="Proteomes" id="UP000237749"/>
    </source>
</evidence>
<comment type="caution">
    <text evidence="2">The sequence shown here is derived from an EMBL/GenBank/DDBJ whole genome shotgun (WGS) entry which is preliminary data.</text>
</comment>
<protein>
    <submittedName>
        <fullName evidence="2">Glycosyltransferase involved in cell wall biosynthesis</fullName>
    </submittedName>
</protein>
<dbReference type="EMBL" id="PTJA01000001">
    <property type="protein sequence ID" value="PPK83480.1"/>
    <property type="molecule type" value="Genomic_DNA"/>
</dbReference>
<dbReference type="CDD" id="cd04179">
    <property type="entry name" value="DPM_DPG-synthase_like"/>
    <property type="match status" value="1"/>
</dbReference>
<evidence type="ECO:0000259" key="1">
    <source>
        <dbReference type="Pfam" id="PF00535"/>
    </source>
</evidence>
<dbReference type="PANTHER" id="PTHR48090:SF7">
    <property type="entry name" value="RFBJ PROTEIN"/>
    <property type="match status" value="1"/>
</dbReference>
<dbReference type="Pfam" id="PF00535">
    <property type="entry name" value="Glycos_transf_2"/>
    <property type="match status" value="1"/>
</dbReference>
<accession>A0A2S6HZJ1</accession>
<evidence type="ECO:0000313" key="2">
    <source>
        <dbReference type="EMBL" id="PPK83480.1"/>
    </source>
</evidence>
<dbReference type="SUPFAM" id="SSF53448">
    <property type="entry name" value="Nucleotide-diphospho-sugar transferases"/>
    <property type="match status" value="1"/>
</dbReference>
<reference evidence="2 3" key="1">
    <citation type="submission" date="2018-02" db="EMBL/GenBank/DDBJ databases">
        <title>Genomic Encyclopedia of Archaeal and Bacterial Type Strains, Phase II (KMG-II): from individual species to whole genera.</title>
        <authorList>
            <person name="Goeker M."/>
        </authorList>
    </citation>
    <scope>NUCLEOTIDE SEQUENCE [LARGE SCALE GENOMIC DNA]</scope>
    <source>
        <strain evidence="2 3">DSM 3808</strain>
    </source>
</reference>
<dbReference type="InterPro" id="IPR001173">
    <property type="entry name" value="Glyco_trans_2-like"/>
</dbReference>
<dbReference type="AlphaFoldDB" id="A0A2S6HZJ1"/>
<dbReference type="InterPro" id="IPR029044">
    <property type="entry name" value="Nucleotide-diphossugar_trans"/>
</dbReference>
<sequence length="232" mass="26466">MTDRVLVVIPAYNEALNIERVVGEVIENYPMYDYVIINDGSTDNTARICRKHGWKIIDLPMNLGLAGAFQTGLKYAHRKGYGYAIQFDGDGQHRPEFILPMKEKMDQGYDIVIGSRFVTEKKPRSLRMLGSRMLSGAIWFTTGVKVNDPTSGMRMFSRKMIKEFADGLNYGPEPDTISYLIRHGARVAEIPVIMDERILGESYLNPLNAAKYMGKMLFSILLVQSFRIRDRR</sequence>
<dbReference type="OrthoDB" id="9810303at2"/>
<dbReference type="GO" id="GO:0016740">
    <property type="term" value="F:transferase activity"/>
    <property type="evidence" value="ECO:0007669"/>
    <property type="project" value="UniProtKB-KW"/>
</dbReference>